<keyword evidence="3" id="KW-0378">Hydrolase</keyword>
<feature type="chain" id="PRO_5007293087" evidence="1">
    <location>
        <begin position="27"/>
        <end position="299"/>
    </location>
</feature>
<evidence type="ECO:0000256" key="1">
    <source>
        <dbReference type="SAM" id="SignalP"/>
    </source>
</evidence>
<dbReference type="InterPro" id="IPR036691">
    <property type="entry name" value="Endo/exonu/phosph_ase_sf"/>
</dbReference>
<protein>
    <submittedName>
        <fullName evidence="3">Endonuclease/exonuclease/phosphatase</fullName>
    </submittedName>
</protein>
<dbReference type="GO" id="GO:0046856">
    <property type="term" value="P:phosphatidylinositol dephosphorylation"/>
    <property type="evidence" value="ECO:0007669"/>
    <property type="project" value="InterPro"/>
</dbReference>
<evidence type="ECO:0000313" key="4">
    <source>
        <dbReference type="Proteomes" id="UP000070501"/>
    </source>
</evidence>
<dbReference type="GO" id="GO:0016791">
    <property type="term" value="F:phosphatase activity"/>
    <property type="evidence" value="ECO:0007669"/>
    <property type="project" value="InterPro"/>
</dbReference>
<gene>
    <name evidence="3" type="ORF">Micbo1qcDRAFT_178287</name>
</gene>
<keyword evidence="1" id="KW-0732">Signal</keyword>
<name>A0A136ITC2_9PEZI</name>
<keyword evidence="4" id="KW-1185">Reference proteome</keyword>
<dbReference type="EMBL" id="KQ964259">
    <property type="protein sequence ID" value="KXJ88127.1"/>
    <property type="molecule type" value="Genomic_DNA"/>
</dbReference>
<dbReference type="GO" id="GO:0004527">
    <property type="term" value="F:exonuclease activity"/>
    <property type="evidence" value="ECO:0007669"/>
    <property type="project" value="UniProtKB-KW"/>
</dbReference>
<organism evidence="3 4">
    <name type="scientific">Microdochium bolleyi</name>
    <dbReference type="NCBI Taxonomy" id="196109"/>
    <lineage>
        <taxon>Eukaryota</taxon>
        <taxon>Fungi</taxon>
        <taxon>Dikarya</taxon>
        <taxon>Ascomycota</taxon>
        <taxon>Pezizomycotina</taxon>
        <taxon>Sordariomycetes</taxon>
        <taxon>Xylariomycetidae</taxon>
        <taxon>Xylariales</taxon>
        <taxon>Microdochiaceae</taxon>
        <taxon>Microdochium</taxon>
    </lineage>
</organism>
<dbReference type="InParanoid" id="A0A136ITC2"/>
<dbReference type="GO" id="GO:0004767">
    <property type="term" value="F:sphingomyelin phosphodiesterase activity"/>
    <property type="evidence" value="ECO:0007669"/>
    <property type="project" value="InterPro"/>
</dbReference>
<reference evidence="4" key="1">
    <citation type="submission" date="2016-02" db="EMBL/GenBank/DDBJ databases">
        <title>Draft genome sequence of Microdochium bolleyi, a fungal endophyte of beachgrass.</title>
        <authorList>
            <consortium name="DOE Joint Genome Institute"/>
            <person name="David A.S."/>
            <person name="May G."/>
            <person name="Haridas S."/>
            <person name="Lim J."/>
            <person name="Wang M."/>
            <person name="Labutti K."/>
            <person name="Lipzen A."/>
            <person name="Barry K."/>
            <person name="Grigoriev I.V."/>
        </authorList>
    </citation>
    <scope>NUCLEOTIDE SEQUENCE [LARGE SCALE GENOMIC DNA]</scope>
    <source>
        <strain evidence="4">J235TASD1</strain>
    </source>
</reference>
<dbReference type="OrthoDB" id="40902at2759"/>
<feature type="signal peptide" evidence="1">
    <location>
        <begin position="1"/>
        <end position="26"/>
    </location>
</feature>
<proteinExistence type="predicted"/>
<dbReference type="Proteomes" id="UP000070501">
    <property type="component" value="Unassembled WGS sequence"/>
</dbReference>
<dbReference type="STRING" id="196109.A0A136ITC2"/>
<dbReference type="GO" id="GO:0005737">
    <property type="term" value="C:cytoplasm"/>
    <property type="evidence" value="ECO:0007669"/>
    <property type="project" value="TreeGrafter"/>
</dbReference>
<feature type="domain" description="Inositol polyphosphate-related phosphatase" evidence="2">
    <location>
        <begin position="66"/>
        <end position="215"/>
    </location>
</feature>
<keyword evidence="3" id="KW-0255">Endonuclease</keyword>
<dbReference type="SUPFAM" id="SSF56219">
    <property type="entry name" value="DNase I-like"/>
    <property type="match status" value="1"/>
</dbReference>
<accession>A0A136ITC2</accession>
<dbReference type="GO" id="GO:0004519">
    <property type="term" value="F:endonuclease activity"/>
    <property type="evidence" value="ECO:0007669"/>
    <property type="project" value="UniProtKB-KW"/>
</dbReference>
<dbReference type="Pfam" id="PF22669">
    <property type="entry name" value="Exo_endo_phos2"/>
    <property type="match status" value="1"/>
</dbReference>
<dbReference type="AlphaFoldDB" id="A0A136ITC2"/>
<sequence length="299" mass="32063">MLSSIFPLVAAKLLALLSCLASPVLAQTSGKFSFLTYNVAGLPAFLSGNGVPGDKGTNANSIGRVFAEQKYDIIHVQEDFAYHAYIYATDNHPVRTPTTGTVPFGSGLNSLANFPYTTLNRVKWDKCNLNSGDCLTPKGFSMMRMQIASGVEVDLYNLHADAGGDQGDFDARASGVDQILAYIAKNSAGRAVIVAGDTNDRYTNSGRSITRFLSAGFKDSWVERVRGGVLPIEGAPADACSVPAASSTCEIVDKILYRSGDRVKLDTTAFRYDSGLFVQANSDKLSDHNPVRVDFTFSA</sequence>
<dbReference type="Gene3D" id="3.60.10.10">
    <property type="entry name" value="Endonuclease/exonuclease/phosphatase"/>
    <property type="match status" value="1"/>
</dbReference>
<dbReference type="InterPro" id="IPR038772">
    <property type="entry name" value="Sph/SMPD2-like"/>
</dbReference>
<dbReference type="PANTHER" id="PTHR16320:SF1">
    <property type="entry name" value="SPHINGOMYELINASE DDB_G0288017"/>
    <property type="match status" value="1"/>
</dbReference>
<keyword evidence="3" id="KW-0269">Exonuclease</keyword>
<dbReference type="PANTHER" id="PTHR16320">
    <property type="entry name" value="SPHINGOMYELINASE FAMILY MEMBER"/>
    <property type="match status" value="1"/>
</dbReference>
<evidence type="ECO:0000259" key="2">
    <source>
        <dbReference type="Pfam" id="PF22669"/>
    </source>
</evidence>
<evidence type="ECO:0000313" key="3">
    <source>
        <dbReference type="EMBL" id="KXJ88127.1"/>
    </source>
</evidence>
<dbReference type="InterPro" id="IPR000300">
    <property type="entry name" value="IPPc"/>
</dbReference>
<keyword evidence="3" id="KW-0540">Nuclease</keyword>